<gene>
    <name evidence="1" type="ORF">AOPFMNJM_4019</name>
</gene>
<evidence type="ECO:0000313" key="2">
    <source>
        <dbReference type="Proteomes" id="UP001055102"/>
    </source>
</evidence>
<proteinExistence type="predicted"/>
<organism evidence="1 2">
    <name type="scientific">Methylobacterium jeotgali</name>
    <dbReference type="NCBI Taxonomy" id="381630"/>
    <lineage>
        <taxon>Bacteria</taxon>
        <taxon>Pseudomonadati</taxon>
        <taxon>Pseudomonadota</taxon>
        <taxon>Alphaproteobacteria</taxon>
        <taxon>Hyphomicrobiales</taxon>
        <taxon>Methylobacteriaceae</taxon>
        <taxon>Methylobacterium</taxon>
    </lineage>
</organism>
<keyword evidence="2" id="KW-1185">Reference proteome</keyword>
<name>A0ABQ4T448_9HYPH</name>
<reference evidence="1" key="2">
    <citation type="submission" date="2021-08" db="EMBL/GenBank/DDBJ databases">
        <authorList>
            <person name="Tani A."/>
            <person name="Ola A."/>
            <person name="Ogura Y."/>
            <person name="Katsura K."/>
            <person name="Hayashi T."/>
        </authorList>
    </citation>
    <scope>NUCLEOTIDE SEQUENCE</scope>
    <source>
        <strain evidence="1">LMG 23639</strain>
    </source>
</reference>
<dbReference type="RefSeq" id="WP_238278579.1">
    <property type="nucleotide sequence ID" value="NZ_BPQR01000084.1"/>
</dbReference>
<protein>
    <submittedName>
        <fullName evidence="1">Uncharacterized protein</fullName>
    </submittedName>
</protein>
<dbReference type="Proteomes" id="UP001055102">
    <property type="component" value="Unassembled WGS sequence"/>
</dbReference>
<comment type="caution">
    <text evidence="1">The sequence shown here is derived from an EMBL/GenBank/DDBJ whole genome shotgun (WGS) entry which is preliminary data.</text>
</comment>
<accession>A0ABQ4T448</accession>
<evidence type="ECO:0000313" key="1">
    <source>
        <dbReference type="EMBL" id="GJE08676.1"/>
    </source>
</evidence>
<reference evidence="1" key="1">
    <citation type="journal article" date="2021" name="Front. Microbiol.">
        <title>Comprehensive Comparative Genomics and Phenotyping of Methylobacterium Species.</title>
        <authorList>
            <person name="Alessa O."/>
            <person name="Ogura Y."/>
            <person name="Fujitani Y."/>
            <person name="Takami H."/>
            <person name="Hayashi T."/>
            <person name="Sahin N."/>
            <person name="Tani A."/>
        </authorList>
    </citation>
    <scope>NUCLEOTIDE SEQUENCE</scope>
    <source>
        <strain evidence="1">LMG 23639</strain>
    </source>
</reference>
<sequence>MPAPTRTLITDALRRSREAHRAGALALDLPAPAEAARAIRRARVLAGYDALTDDQCDFILRTIEALRDGRIGP</sequence>
<dbReference type="EMBL" id="BPQR01000084">
    <property type="protein sequence ID" value="GJE08676.1"/>
    <property type="molecule type" value="Genomic_DNA"/>
</dbReference>